<gene>
    <name evidence="2" type="ORF">MAR_033227</name>
</gene>
<keyword evidence="1" id="KW-0472">Membrane</keyword>
<keyword evidence="1" id="KW-0812">Transmembrane</keyword>
<dbReference type="EMBL" id="CP111028">
    <property type="protein sequence ID" value="WAR30685.1"/>
    <property type="molecule type" value="Genomic_DNA"/>
</dbReference>
<reference evidence="2" key="1">
    <citation type="submission" date="2022-11" db="EMBL/GenBank/DDBJ databases">
        <title>Centuries of genome instability and evolution in soft-shell clam transmissible cancer (bioRxiv).</title>
        <authorList>
            <person name="Hart S.F.M."/>
            <person name="Yonemitsu M.A."/>
            <person name="Giersch R.M."/>
            <person name="Beal B.F."/>
            <person name="Arriagada G."/>
            <person name="Davis B.W."/>
            <person name="Ostrander E.A."/>
            <person name="Goff S.P."/>
            <person name="Metzger M.J."/>
        </authorList>
    </citation>
    <scope>NUCLEOTIDE SEQUENCE</scope>
    <source>
        <strain evidence="2">MELC-2E11</strain>
        <tissue evidence="2">Siphon/mantle</tissue>
    </source>
</reference>
<organism evidence="2 3">
    <name type="scientific">Mya arenaria</name>
    <name type="common">Soft-shell clam</name>
    <dbReference type="NCBI Taxonomy" id="6604"/>
    <lineage>
        <taxon>Eukaryota</taxon>
        <taxon>Metazoa</taxon>
        <taxon>Spiralia</taxon>
        <taxon>Lophotrochozoa</taxon>
        <taxon>Mollusca</taxon>
        <taxon>Bivalvia</taxon>
        <taxon>Autobranchia</taxon>
        <taxon>Heteroconchia</taxon>
        <taxon>Euheterodonta</taxon>
        <taxon>Imparidentia</taxon>
        <taxon>Neoheterodontei</taxon>
        <taxon>Myida</taxon>
        <taxon>Myoidea</taxon>
        <taxon>Myidae</taxon>
        <taxon>Mya</taxon>
    </lineage>
</organism>
<evidence type="ECO:0000313" key="3">
    <source>
        <dbReference type="Proteomes" id="UP001164746"/>
    </source>
</evidence>
<accession>A0ABY7G8F0</accession>
<keyword evidence="3" id="KW-1185">Reference proteome</keyword>
<feature type="transmembrane region" description="Helical" evidence="1">
    <location>
        <begin position="131"/>
        <end position="148"/>
    </location>
</feature>
<evidence type="ECO:0000256" key="1">
    <source>
        <dbReference type="SAM" id="Phobius"/>
    </source>
</evidence>
<evidence type="ECO:0000313" key="2">
    <source>
        <dbReference type="EMBL" id="WAR30685.1"/>
    </source>
</evidence>
<name>A0ABY7G8F0_MYAAR</name>
<sequence>MKSDQSSNIYGQSHQEGHSLECTIRSNLDKSCLFYFLATFNTIQLTNALSEWPDLTDSVLGVLPFRGDAIDTIADAKQMFVTFRVHNNYRNNLETTNLALNDMYLAIVRRLSLQLVDFAILLKMIMKMQNSFLTMTFMLMTYVLIVLTKPTCMM</sequence>
<protein>
    <submittedName>
        <fullName evidence="2">Uncharacterized protein</fullName>
    </submittedName>
</protein>
<proteinExistence type="predicted"/>
<keyword evidence="1" id="KW-1133">Transmembrane helix</keyword>
<dbReference type="Proteomes" id="UP001164746">
    <property type="component" value="Chromosome 17"/>
</dbReference>